<dbReference type="GO" id="GO:0015108">
    <property type="term" value="F:chloride transmembrane transporter activity"/>
    <property type="evidence" value="ECO:0007669"/>
    <property type="project" value="InterPro"/>
</dbReference>
<evidence type="ECO:0000256" key="1">
    <source>
        <dbReference type="ARBA" id="ARBA00004141"/>
    </source>
</evidence>
<feature type="transmembrane region" description="Helical" evidence="5">
    <location>
        <begin position="307"/>
        <end position="329"/>
    </location>
</feature>
<dbReference type="PANTHER" id="PTHR43427">
    <property type="entry name" value="CHLORIDE CHANNEL PROTEIN CLC-E"/>
    <property type="match status" value="1"/>
</dbReference>
<feature type="transmembrane region" description="Helical" evidence="5">
    <location>
        <begin position="160"/>
        <end position="182"/>
    </location>
</feature>
<evidence type="ECO:0000313" key="7">
    <source>
        <dbReference type="Proteomes" id="UP000199537"/>
    </source>
</evidence>
<dbReference type="OrthoDB" id="9767361at2"/>
<dbReference type="PANTHER" id="PTHR43427:SF12">
    <property type="entry name" value="CHLORIDE TRANSPORTER"/>
    <property type="match status" value="1"/>
</dbReference>
<keyword evidence="3 5" id="KW-1133">Transmembrane helix</keyword>
<keyword evidence="7" id="KW-1185">Reference proteome</keyword>
<reference evidence="7" key="1">
    <citation type="submission" date="2016-10" db="EMBL/GenBank/DDBJ databases">
        <authorList>
            <person name="Varghese N."/>
            <person name="Submissions S."/>
        </authorList>
    </citation>
    <scope>NUCLEOTIDE SEQUENCE [LARGE SCALE GENOMIC DNA]</scope>
    <source>
        <strain evidence="7">DSM 14807</strain>
    </source>
</reference>
<comment type="subcellular location">
    <subcellularLocation>
        <location evidence="1">Membrane</location>
        <topology evidence="1">Multi-pass membrane protein</topology>
    </subcellularLocation>
</comment>
<protein>
    <submittedName>
        <fullName evidence="6">H+/Cl-antiporter ClcA</fullName>
    </submittedName>
</protein>
<dbReference type="GO" id="GO:0016020">
    <property type="term" value="C:membrane"/>
    <property type="evidence" value="ECO:0007669"/>
    <property type="project" value="UniProtKB-SubCell"/>
</dbReference>
<dbReference type="SUPFAM" id="SSF81340">
    <property type="entry name" value="Clc chloride channel"/>
    <property type="match status" value="1"/>
</dbReference>
<evidence type="ECO:0000256" key="2">
    <source>
        <dbReference type="ARBA" id="ARBA00022692"/>
    </source>
</evidence>
<dbReference type="Gene3D" id="1.10.3080.10">
    <property type="entry name" value="Clc chloride channel"/>
    <property type="match status" value="1"/>
</dbReference>
<dbReference type="InterPro" id="IPR050368">
    <property type="entry name" value="ClC-type_chloride_channel"/>
</dbReference>
<feature type="transmembrane region" description="Helical" evidence="5">
    <location>
        <begin position="63"/>
        <end position="85"/>
    </location>
</feature>
<dbReference type="RefSeq" id="WP_092458633.1">
    <property type="nucleotide sequence ID" value="NZ_FPCJ01000001.1"/>
</dbReference>
<feature type="transmembrane region" description="Helical" evidence="5">
    <location>
        <begin position="109"/>
        <end position="127"/>
    </location>
</feature>
<evidence type="ECO:0000256" key="5">
    <source>
        <dbReference type="SAM" id="Phobius"/>
    </source>
</evidence>
<proteinExistence type="predicted"/>
<dbReference type="InterPro" id="IPR014743">
    <property type="entry name" value="Cl-channel_core"/>
</dbReference>
<sequence>MDYATRKKLVELRYTINDRLRINEFIFSKIFILWAVIGFLGGIMAGFYWIILDAFTHLLAGFTGAWVIACMTGAGLIAGLIIYLLRDPGEIDLIVNNIRFRGGRLDTRNNPAMILSSLVCIASGGSLGPETPMIQVTGSTGTWLAKRLHFRNEDIRSMTIAGVAAGFTALFGAPLGSSLFALEILHHKHVTEYYQALIPAIVASCTSYIVFVIITHIGIGPSWQFPASYQVHVNDAIYAIGFGAIAAAIGWAFIFLVRTGKRVFKKLPFPIFIKTAMGGLLLGIMAYELPITRYFSHYQIPELFSQHFTLQLLVAILIVKLMAITVTVTSGWRGGFIIPLFFTGATLGLIIAHFFPYSQPALIMVCCMAALNACVTRTPVSSTILVASMTGVHLLIPILFASLTGFFLAPKTPLINAQLRKREKHEE</sequence>
<feature type="transmembrane region" description="Helical" evidence="5">
    <location>
        <begin position="237"/>
        <end position="257"/>
    </location>
</feature>
<keyword evidence="4 5" id="KW-0472">Membrane</keyword>
<gene>
    <name evidence="6" type="ORF">SAMN05660895_1040</name>
</gene>
<feature type="transmembrane region" description="Helical" evidence="5">
    <location>
        <begin position="392"/>
        <end position="409"/>
    </location>
</feature>
<dbReference type="CDD" id="cd00400">
    <property type="entry name" value="Voltage_gated_ClC"/>
    <property type="match status" value="1"/>
</dbReference>
<keyword evidence="2 5" id="KW-0812">Transmembrane</keyword>
<dbReference type="Pfam" id="PF00654">
    <property type="entry name" value="Voltage_CLC"/>
    <property type="match status" value="1"/>
</dbReference>
<evidence type="ECO:0000313" key="6">
    <source>
        <dbReference type="EMBL" id="SFV31315.1"/>
    </source>
</evidence>
<organism evidence="6 7">
    <name type="scientific">Thermoflavifilum thermophilum</name>
    <dbReference type="NCBI Taxonomy" id="1393122"/>
    <lineage>
        <taxon>Bacteria</taxon>
        <taxon>Pseudomonadati</taxon>
        <taxon>Bacteroidota</taxon>
        <taxon>Chitinophagia</taxon>
        <taxon>Chitinophagales</taxon>
        <taxon>Chitinophagaceae</taxon>
        <taxon>Thermoflavifilum</taxon>
    </lineage>
</organism>
<feature type="transmembrane region" description="Helical" evidence="5">
    <location>
        <begin position="194"/>
        <end position="217"/>
    </location>
</feature>
<evidence type="ECO:0000256" key="4">
    <source>
        <dbReference type="ARBA" id="ARBA00023136"/>
    </source>
</evidence>
<evidence type="ECO:0000256" key="3">
    <source>
        <dbReference type="ARBA" id="ARBA00022989"/>
    </source>
</evidence>
<dbReference type="Proteomes" id="UP000199537">
    <property type="component" value="Unassembled WGS sequence"/>
</dbReference>
<feature type="transmembrane region" description="Helical" evidence="5">
    <location>
        <begin position="30"/>
        <end position="51"/>
    </location>
</feature>
<dbReference type="EMBL" id="FPCJ01000001">
    <property type="protein sequence ID" value="SFV31315.1"/>
    <property type="molecule type" value="Genomic_DNA"/>
</dbReference>
<name>A0A1I7N9H5_9BACT</name>
<dbReference type="AlphaFoldDB" id="A0A1I7N9H5"/>
<feature type="transmembrane region" description="Helical" evidence="5">
    <location>
        <begin position="336"/>
        <end position="355"/>
    </location>
</feature>
<accession>A0A1I7N9H5</accession>
<dbReference type="PRINTS" id="PR00762">
    <property type="entry name" value="CLCHANNEL"/>
</dbReference>
<feature type="transmembrane region" description="Helical" evidence="5">
    <location>
        <begin position="269"/>
        <end position="287"/>
    </location>
</feature>
<dbReference type="InterPro" id="IPR001807">
    <property type="entry name" value="ClC"/>
</dbReference>